<evidence type="ECO:0000313" key="5">
    <source>
        <dbReference type="EMBL" id="MYL27216.1"/>
    </source>
</evidence>
<dbReference type="AlphaFoldDB" id="A0A9X4YCP9"/>
<dbReference type="Proteomes" id="UP000460751">
    <property type="component" value="Unassembled WGS sequence"/>
</dbReference>
<keyword evidence="2" id="KW-0238">DNA-binding</keyword>
<evidence type="ECO:0000256" key="2">
    <source>
        <dbReference type="ARBA" id="ARBA00023125"/>
    </source>
</evidence>
<dbReference type="EMBL" id="WMEX01000005">
    <property type="protein sequence ID" value="MYL27216.1"/>
    <property type="molecule type" value="Genomic_DNA"/>
</dbReference>
<dbReference type="InterPro" id="IPR009057">
    <property type="entry name" value="Homeodomain-like_sf"/>
</dbReference>
<dbReference type="InterPro" id="IPR018062">
    <property type="entry name" value="HTH_AraC-typ_CS"/>
</dbReference>
<dbReference type="SUPFAM" id="SSF46689">
    <property type="entry name" value="Homeodomain-like"/>
    <property type="match status" value="2"/>
</dbReference>
<comment type="caution">
    <text evidence="5">The sequence shown here is derived from an EMBL/GenBank/DDBJ whole genome shotgun (WGS) entry which is preliminary data.</text>
</comment>
<feature type="domain" description="HTH araC/xylS-type" evidence="4">
    <location>
        <begin position="227"/>
        <end position="322"/>
    </location>
</feature>
<dbReference type="OrthoDB" id="6670788at2"/>
<protein>
    <submittedName>
        <fullName evidence="5">Helix-turn-helix domain-containing protein</fullName>
    </submittedName>
</protein>
<accession>A0A9X4YCP9</accession>
<dbReference type="RefSeq" id="WP_151439878.1">
    <property type="nucleotide sequence ID" value="NZ_WMEX01000005.1"/>
</dbReference>
<dbReference type="PANTHER" id="PTHR47893:SF1">
    <property type="entry name" value="REGULATORY PROTEIN PCHR"/>
    <property type="match status" value="1"/>
</dbReference>
<name>A0A9X4YCP9_9GAMM</name>
<dbReference type="InterPro" id="IPR018060">
    <property type="entry name" value="HTH_AraC"/>
</dbReference>
<organism evidence="5 6">
    <name type="scientific">Vreelandella halophila</name>
    <dbReference type="NCBI Taxonomy" id="86177"/>
    <lineage>
        <taxon>Bacteria</taxon>
        <taxon>Pseudomonadati</taxon>
        <taxon>Pseudomonadota</taxon>
        <taxon>Gammaproteobacteria</taxon>
        <taxon>Oceanospirillales</taxon>
        <taxon>Halomonadaceae</taxon>
        <taxon>Vreelandella</taxon>
    </lineage>
</organism>
<keyword evidence="1" id="KW-0805">Transcription regulation</keyword>
<evidence type="ECO:0000256" key="1">
    <source>
        <dbReference type="ARBA" id="ARBA00023015"/>
    </source>
</evidence>
<dbReference type="Gene3D" id="1.10.10.60">
    <property type="entry name" value="Homeodomain-like"/>
    <property type="match status" value="1"/>
</dbReference>
<evidence type="ECO:0000256" key="3">
    <source>
        <dbReference type="ARBA" id="ARBA00023163"/>
    </source>
</evidence>
<evidence type="ECO:0000259" key="4">
    <source>
        <dbReference type="PROSITE" id="PS01124"/>
    </source>
</evidence>
<dbReference type="GO" id="GO:0003700">
    <property type="term" value="F:DNA-binding transcription factor activity"/>
    <property type="evidence" value="ECO:0007669"/>
    <property type="project" value="InterPro"/>
</dbReference>
<dbReference type="Pfam" id="PF12833">
    <property type="entry name" value="HTH_18"/>
    <property type="match status" value="1"/>
</dbReference>
<dbReference type="SMART" id="SM00342">
    <property type="entry name" value="HTH_ARAC"/>
    <property type="match status" value="1"/>
</dbReference>
<keyword evidence="6" id="KW-1185">Reference proteome</keyword>
<keyword evidence="3" id="KW-0804">Transcription</keyword>
<sequence>MQPESSVQPSRSFGVRDFLAFGKHYGIDYRFPDIPSSGRSDPDVTVARGSITETALPSGFRFTRSELELFQSYESASLGHAPLLIVIVLEGRVSISVGAVSRELEGGMAVSLQLCPEYALQAFQPAGQRLKTLTLAFDPVAAGSTGTVSPALSALLRNIQHPFRLWRMPAALIQSIEQSLVSPLAELQKKLLLEGLALQLAAYGLDGDEAGGPLRQVPLSHEQKRLESVRQLLAFAPTEHYTLEALAQRAAMSSSGLRAKFRATYGTSVFDYLRQCRLELGRCHLEQGYSVQQAAHGSGYRYASNFATAFRRYFGVSPRDLT</sequence>
<dbReference type="PROSITE" id="PS00041">
    <property type="entry name" value="HTH_ARAC_FAMILY_1"/>
    <property type="match status" value="1"/>
</dbReference>
<evidence type="ECO:0000313" key="6">
    <source>
        <dbReference type="Proteomes" id="UP000460751"/>
    </source>
</evidence>
<dbReference type="InterPro" id="IPR053142">
    <property type="entry name" value="PchR_regulatory_protein"/>
</dbReference>
<dbReference type="GO" id="GO:0043565">
    <property type="term" value="F:sequence-specific DNA binding"/>
    <property type="evidence" value="ECO:0007669"/>
    <property type="project" value="InterPro"/>
</dbReference>
<dbReference type="PROSITE" id="PS01124">
    <property type="entry name" value="HTH_ARAC_FAMILY_2"/>
    <property type="match status" value="1"/>
</dbReference>
<proteinExistence type="predicted"/>
<reference evidence="5 6" key="1">
    <citation type="submission" date="2019-11" db="EMBL/GenBank/DDBJ databases">
        <title>Genome sequences of 17 halophilic strains isolated from different environments.</title>
        <authorList>
            <person name="Furrow R.E."/>
        </authorList>
    </citation>
    <scope>NUCLEOTIDE SEQUENCE [LARGE SCALE GENOMIC DNA]</scope>
    <source>
        <strain evidence="5 6">22507_15_FS</strain>
    </source>
</reference>
<gene>
    <name evidence="5" type="ORF">GLW01_10460</name>
</gene>
<dbReference type="PANTHER" id="PTHR47893">
    <property type="entry name" value="REGULATORY PROTEIN PCHR"/>
    <property type="match status" value="1"/>
</dbReference>